<keyword evidence="2" id="KW-0805">Transcription regulation</keyword>
<name>A0A3G2Y2H2_PLAAC</name>
<dbReference type="PANTHER" id="PTHR46266">
    <property type="entry name" value="TRANSCRIPTION FACTOR TT8"/>
    <property type="match status" value="1"/>
</dbReference>
<dbReference type="InterPro" id="IPR054502">
    <property type="entry name" value="bHLH-TF_ACT-like_plant"/>
</dbReference>
<evidence type="ECO:0000256" key="2">
    <source>
        <dbReference type="ARBA" id="ARBA00023015"/>
    </source>
</evidence>
<dbReference type="Pfam" id="PF22754">
    <property type="entry name" value="bHLH-TF_ACT-like_plant"/>
    <property type="match status" value="1"/>
</dbReference>
<protein>
    <submittedName>
        <fullName evidence="8">Transcription factor GL3.1</fullName>
    </submittedName>
</protein>
<dbReference type="GO" id="GO:0046983">
    <property type="term" value="F:protein dimerization activity"/>
    <property type="evidence" value="ECO:0007669"/>
    <property type="project" value="InterPro"/>
</dbReference>
<comment type="subcellular location">
    <subcellularLocation>
        <location evidence="1">Nucleus</location>
    </subcellularLocation>
</comment>
<evidence type="ECO:0000256" key="4">
    <source>
        <dbReference type="ARBA" id="ARBA00023163"/>
    </source>
</evidence>
<sequence length="688" mass="76880">MCWAMANGLQNQEGVPENRLRRQLAFAIRSIQWSYAIFWSISTRQLGLLEWGDGYYNGDIKTRKTMQPMELNADQMGLQRSEQLRELYESLSAGDTNPQARRPSAALSPEDLTDAEWYYLVCMSFQFNPGQGMPGRSFANGQPIWLCNAHDADSKVFTRSLLAKSASIQTVVCFPFSGGVIELGVTEMVLEDPRIIQQVKTSFLEFPRLICSEQSTSSPRNGDNEEDPACAELGHELVDTMALDKLNPVLEFEIKPETAPQVFPLSLPPYMPQEEIEFNQDGIEELHANICDDLDVDSPHDSSNGCRANQHTEDSFMLEGIDGGASQVQSWHLMDDEFSNCVHGSMNSSDCISQNLVNSQKTVSAPKGERVNDHLQEVQECNHTKLSSLDLGTDDLHYSRTLSALFKNSDRLIVASRFESGNQKSIFKSWPEGGMADAQKAQIGTPQKILKKILFEVAWMHDGSLLKSREKNNGNGGFSKPKGDDVGVNHVLAERRRREKLREKFVVLGSLVPSIGKVDEASILGDTIEYLKELERRVEELESCRELAEYETRARRKHPDIVERTSDNCGYHDISNGRKPTINKRKASDIDETDPELDRASLKDGLGEDVTVIMTEKEVIVEMNCPWRDCLLLDIMDTVSNLHLDAHTVQSSSVDGNLVLSIKSKFRGVAVASAGMIKQALQRVVGKC</sequence>
<keyword evidence="4" id="KW-0804">Transcription</keyword>
<feature type="domain" description="BHLH" evidence="7">
    <location>
        <begin position="485"/>
        <end position="534"/>
    </location>
</feature>
<dbReference type="GO" id="GO:0005634">
    <property type="term" value="C:nucleus"/>
    <property type="evidence" value="ECO:0007669"/>
    <property type="project" value="UniProtKB-SubCell"/>
</dbReference>
<dbReference type="SUPFAM" id="SSF47459">
    <property type="entry name" value="HLH, helix-loop-helix DNA-binding domain"/>
    <property type="match status" value="1"/>
</dbReference>
<evidence type="ECO:0000256" key="1">
    <source>
        <dbReference type="ARBA" id="ARBA00004123"/>
    </source>
</evidence>
<proteinExistence type="evidence at transcript level"/>
<dbReference type="InterPro" id="IPR036638">
    <property type="entry name" value="HLH_DNA-bd_sf"/>
</dbReference>
<feature type="region of interest" description="Disordered" evidence="6">
    <location>
        <begin position="567"/>
        <end position="594"/>
    </location>
</feature>
<dbReference type="InterPro" id="IPR025610">
    <property type="entry name" value="MYC/MYB_N"/>
</dbReference>
<keyword evidence="3" id="KW-0010">Activator</keyword>
<dbReference type="SMART" id="SM00353">
    <property type="entry name" value="HLH"/>
    <property type="match status" value="1"/>
</dbReference>
<evidence type="ECO:0000259" key="7">
    <source>
        <dbReference type="PROSITE" id="PS50888"/>
    </source>
</evidence>
<dbReference type="Pfam" id="PF14215">
    <property type="entry name" value="bHLH-MYC_N"/>
    <property type="match status" value="1"/>
</dbReference>
<evidence type="ECO:0000256" key="5">
    <source>
        <dbReference type="ARBA" id="ARBA00023242"/>
    </source>
</evidence>
<dbReference type="PROSITE" id="PS50888">
    <property type="entry name" value="BHLH"/>
    <property type="match status" value="1"/>
</dbReference>
<dbReference type="EMBL" id="MG807475">
    <property type="protein sequence ID" value="AYP18839.1"/>
    <property type="molecule type" value="mRNA"/>
</dbReference>
<keyword evidence="5" id="KW-0539">Nucleus</keyword>
<organism evidence="8">
    <name type="scientific">Platanus acerifolia</name>
    <name type="common">London plane tree</name>
    <dbReference type="NCBI Taxonomy" id="140101"/>
    <lineage>
        <taxon>Eukaryota</taxon>
        <taxon>Viridiplantae</taxon>
        <taxon>Streptophyta</taxon>
        <taxon>Embryophyta</taxon>
        <taxon>Tracheophyta</taxon>
        <taxon>Spermatophyta</taxon>
        <taxon>Magnoliopsida</taxon>
        <taxon>Proteales</taxon>
        <taxon>Platanaceae</taxon>
        <taxon>Platanus</taxon>
    </lineage>
</organism>
<accession>A0A3G2Y2H2</accession>
<dbReference type="PANTHER" id="PTHR46266:SF3">
    <property type="entry name" value="TRANSCRIPTION FACTOR EGL1"/>
    <property type="match status" value="1"/>
</dbReference>
<dbReference type="AlphaFoldDB" id="A0A3G2Y2H2"/>
<dbReference type="InterPro" id="IPR011598">
    <property type="entry name" value="bHLH_dom"/>
</dbReference>
<reference evidence="8" key="1">
    <citation type="submission" date="2018-01" db="EMBL/GenBank/DDBJ databases">
        <title>Single-repeat R3 MYB transcription factors from Platanus acerifolia negatively regulate trichome formation in Arabidopsis.</title>
        <authorList>
            <person name="Zhang Y."/>
            <person name="Zhang J."/>
            <person name="Shao C."/>
            <person name="Bao Z."/>
            <person name="Liu G."/>
            <person name="Bao M."/>
        </authorList>
    </citation>
    <scope>NUCLEOTIDE SEQUENCE</scope>
</reference>
<dbReference type="Pfam" id="PF00010">
    <property type="entry name" value="HLH"/>
    <property type="match status" value="1"/>
</dbReference>
<dbReference type="Gene3D" id="4.10.280.10">
    <property type="entry name" value="Helix-loop-helix DNA-binding domain"/>
    <property type="match status" value="1"/>
</dbReference>
<evidence type="ECO:0000313" key="8">
    <source>
        <dbReference type="EMBL" id="AYP18839.1"/>
    </source>
</evidence>
<evidence type="ECO:0000256" key="6">
    <source>
        <dbReference type="SAM" id="MobiDB-lite"/>
    </source>
</evidence>
<evidence type="ECO:0000256" key="3">
    <source>
        <dbReference type="ARBA" id="ARBA00023159"/>
    </source>
</evidence>